<proteinExistence type="predicted"/>
<dbReference type="AlphaFoldDB" id="A0A6A3PVE6"/>
<sequence length="109" mass="11483">MSPSAAAALGVCVAGLAIEICVSPVDSPTILVVAPPSQCVETPPSQILARLQLAARRRILASIAVLPSRWVLTARSSGRRSSLLVPWSEHTCPSLPPQAPCELLRNYAC</sequence>
<dbReference type="EMBL" id="QXGE01006967">
    <property type="protein sequence ID" value="KAE9264238.1"/>
    <property type="molecule type" value="Genomic_DNA"/>
</dbReference>
<name>A0A6A3PVE6_9STRA</name>
<protein>
    <submittedName>
        <fullName evidence="1">Uncharacterized protein</fullName>
    </submittedName>
</protein>
<reference evidence="3 4" key="1">
    <citation type="submission" date="2018-08" db="EMBL/GenBank/DDBJ databases">
        <title>Genomic investigation of the strawberry pathogen Phytophthora fragariae indicates pathogenicity is determined by transcriptional variation in three key races.</title>
        <authorList>
            <person name="Adams T.M."/>
            <person name="Armitage A.D."/>
            <person name="Sobczyk M.K."/>
            <person name="Bates H.J."/>
            <person name="Dunwell J.M."/>
            <person name="Nellist C.F."/>
            <person name="Harrison R.J."/>
        </authorList>
    </citation>
    <scope>NUCLEOTIDE SEQUENCE [LARGE SCALE GENOMIC DNA]</scope>
    <source>
        <strain evidence="2 3">A4</strain>
        <strain evidence="1 4">NOV-5</strain>
    </source>
</reference>
<accession>A0A6A3PVE6</accession>
<comment type="caution">
    <text evidence="1">The sequence shown here is derived from an EMBL/GenBank/DDBJ whole genome shotgun (WGS) entry which is preliminary data.</text>
</comment>
<evidence type="ECO:0000313" key="1">
    <source>
        <dbReference type="EMBL" id="KAE9063853.1"/>
    </source>
</evidence>
<gene>
    <name evidence="2" type="ORF">PF001_g31364</name>
    <name evidence="1" type="ORF">PF006_g30841</name>
</gene>
<organism evidence="1 4">
    <name type="scientific">Phytophthora fragariae</name>
    <dbReference type="NCBI Taxonomy" id="53985"/>
    <lineage>
        <taxon>Eukaryota</taxon>
        <taxon>Sar</taxon>
        <taxon>Stramenopiles</taxon>
        <taxon>Oomycota</taxon>
        <taxon>Peronosporomycetes</taxon>
        <taxon>Peronosporales</taxon>
        <taxon>Peronosporaceae</taxon>
        <taxon>Phytophthora</taxon>
    </lineage>
</organism>
<evidence type="ECO:0000313" key="4">
    <source>
        <dbReference type="Proteomes" id="UP000440732"/>
    </source>
</evidence>
<evidence type="ECO:0000313" key="2">
    <source>
        <dbReference type="EMBL" id="KAE9264238.1"/>
    </source>
</evidence>
<dbReference type="Proteomes" id="UP000440732">
    <property type="component" value="Unassembled WGS sequence"/>
</dbReference>
<evidence type="ECO:0000313" key="3">
    <source>
        <dbReference type="Proteomes" id="UP000437068"/>
    </source>
</evidence>
<dbReference type="Proteomes" id="UP000437068">
    <property type="component" value="Unassembled WGS sequence"/>
</dbReference>
<dbReference type="EMBL" id="QXGA01006237">
    <property type="protein sequence ID" value="KAE9063853.1"/>
    <property type="molecule type" value="Genomic_DNA"/>
</dbReference>